<reference evidence="2 3" key="1">
    <citation type="journal article" date="2019" name="Sci. Rep.">
        <title>Orb-weaving spider Araneus ventricosus genome elucidates the spidroin gene catalogue.</title>
        <authorList>
            <person name="Kono N."/>
            <person name="Nakamura H."/>
            <person name="Ohtoshi R."/>
            <person name="Moran D.A.P."/>
            <person name="Shinohara A."/>
            <person name="Yoshida Y."/>
            <person name="Fujiwara M."/>
            <person name="Mori M."/>
            <person name="Tomita M."/>
            <person name="Arakawa K."/>
        </authorList>
    </citation>
    <scope>NUCLEOTIDE SEQUENCE [LARGE SCALE GENOMIC DNA]</scope>
</reference>
<name>A0A4Y2DYB8_ARAVE</name>
<dbReference type="AlphaFoldDB" id="A0A4Y2DYB8"/>
<feature type="compositionally biased region" description="Basic residues" evidence="1">
    <location>
        <begin position="10"/>
        <end position="19"/>
    </location>
</feature>
<accession>A0A4Y2DYB8</accession>
<organism evidence="2 3">
    <name type="scientific">Araneus ventricosus</name>
    <name type="common">Orbweaver spider</name>
    <name type="synonym">Epeira ventricosa</name>
    <dbReference type="NCBI Taxonomy" id="182803"/>
    <lineage>
        <taxon>Eukaryota</taxon>
        <taxon>Metazoa</taxon>
        <taxon>Ecdysozoa</taxon>
        <taxon>Arthropoda</taxon>
        <taxon>Chelicerata</taxon>
        <taxon>Arachnida</taxon>
        <taxon>Araneae</taxon>
        <taxon>Araneomorphae</taxon>
        <taxon>Entelegynae</taxon>
        <taxon>Araneoidea</taxon>
        <taxon>Araneidae</taxon>
        <taxon>Araneus</taxon>
    </lineage>
</organism>
<evidence type="ECO:0000313" key="2">
    <source>
        <dbReference type="EMBL" id="GBM20644.1"/>
    </source>
</evidence>
<keyword evidence="3" id="KW-1185">Reference proteome</keyword>
<dbReference type="EMBL" id="BGPR01000445">
    <property type="protein sequence ID" value="GBM20644.1"/>
    <property type="molecule type" value="Genomic_DNA"/>
</dbReference>
<feature type="compositionally biased region" description="Basic and acidic residues" evidence="1">
    <location>
        <begin position="49"/>
        <end position="59"/>
    </location>
</feature>
<feature type="region of interest" description="Disordered" evidence="1">
    <location>
        <begin position="1"/>
        <end position="71"/>
    </location>
</feature>
<comment type="caution">
    <text evidence="2">The sequence shown here is derived from an EMBL/GenBank/DDBJ whole genome shotgun (WGS) entry which is preliminary data.</text>
</comment>
<evidence type="ECO:0000256" key="1">
    <source>
        <dbReference type="SAM" id="MobiDB-lite"/>
    </source>
</evidence>
<protein>
    <submittedName>
        <fullName evidence="2">Uncharacterized protein</fullName>
    </submittedName>
</protein>
<gene>
    <name evidence="2" type="ORF">AVEN_230233_1</name>
</gene>
<sequence>MIKDKNSSKVGRHKKKKKEKNKEASFGEEEEQGRERKKKEIAAEDEEEGRGSEPRDTARATKLGEGPTIHESSVRFLTVGCPNRDFQSEPRYGTEGTRTLLGFYHYSAFRPSLLLDPTDYERIDCRTGY</sequence>
<evidence type="ECO:0000313" key="3">
    <source>
        <dbReference type="Proteomes" id="UP000499080"/>
    </source>
</evidence>
<dbReference type="Proteomes" id="UP000499080">
    <property type="component" value="Unassembled WGS sequence"/>
</dbReference>
<proteinExistence type="predicted"/>